<proteinExistence type="predicted"/>
<evidence type="ECO:0000259" key="3">
    <source>
        <dbReference type="PROSITE" id="PS50893"/>
    </source>
</evidence>
<dbReference type="GO" id="GO:0005524">
    <property type="term" value="F:ATP binding"/>
    <property type="evidence" value="ECO:0007669"/>
    <property type="project" value="UniProtKB-KW"/>
</dbReference>
<dbReference type="Pfam" id="PF00005">
    <property type="entry name" value="ABC_tran"/>
    <property type="match status" value="1"/>
</dbReference>
<dbReference type="EMBL" id="AP026798">
    <property type="protein sequence ID" value="BDR53821.1"/>
    <property type="molecule type" value="Genomic_DNA"/>
</dbReference>
<dbReference type="InterPro" id="IPR003439">
    <property type="entry name" value="ABC_transporter-like_ATP-bd"/>
</dbReference>
<dbReference type="InterPro" id="IPR003593">
    <property type="entry name" value="AAA+_ATPase"/>
</dbReference>
<dbReference type="InterPro" id="IPR017871">
    <property type="entry name" value="ABC_transporter-like_CS"/>
</dbReference>
<accession>A0ABN6SF40</accession>
<protein>
    <submittedName>
        <fullName evidence="4">ABC transporter ATP-binding protein</fullName>
    </submittedName>
</protein>
<dbReference type="PROSITE" id="PS00211">
    <property type="entry name" value="ABC_TRANSPORTER_1"/>
    <property type="match status" value="1"/>
</dbReference>
<organism evidence="4 5">
    <name type="scientific">Bombiscardovia nodaiensis</name>
    <dbReference type="NCBI Taxonomy" id="2932181"/>
    <lineage>
        <taxon>Bacteria</taxon>
        <taxon>Bacillati</taxon>
        <taxon>Actinomycetota</taxon>
        <taxon>Actinomycetes</taxon>
        <taxon>Bifidobacteriales</taxon>
        <taxon>Bifidobacteriaceae</taxon>
        <taxon>Bombiscardovia</taxon>
    </lineage>
</organism>
<evidence type="ECO:0000313" key="5">
    <source>
        <dbReference type="Proteomes" id="UP001321766"/>
    </source>
</evidence>
<keyword evidence="5" id="KW-1185">Reference proteome</keyword>
<dbReference type="SUPFAM" id="SSF52540">
    <property type="entry name" value="P-loop containing nucleoside triphosphate hydrolases"/>
    <property type="match status" value="1"/>
</dbReference>
<dbReference type="Proteomes" id="UP001321766">
    <property type="component" value="Chromosome"/>
</dbReference>
<gene>
    <name evidence="4" type="ORF">KIM372_17280</name>
</gene>
<dbReference type="InterPro" id="IPR027417">
    <property type="entry name" value="P-loop_NTPase"/>
</dbReference>
<dbReference type="SMART" id="SM00382">
    <property type="entry name" value="AAA"/>
    <property type="match status" value="1"/>
</dbReference>
<sequence length="217" mass="23925">MKHQTPQQAGPASTKGLHIISLEKRFGQRVLWSQLSVSIRPSEMVAITGPSGSGKSTLLNCIGLLEEPSAGSIEVDGKTITHMGAHRSRLFRRNRLGYLFQDYALIDEANIEDNLTVAMQATQRSKRKHLIGQALERVGLEGRQKEPIYQLSGGEQQRVALARLLVKKPNIILADEPTGALDSANAQMVIDSLRAMAKTGGHCPHRHPRRQHCTSLR</sequence>
<keyword evidence="1" id="KW-0547">Nucleotide-binding</keyword>
<evidence type="ECO:0000313" key="4">
    <source>
        <dbReference type="EMBL" id="BDR53821.1"/>
    </source>
</evidence>
<dbReference type="PROSITE" id="PS50893">
    <property type="entry name" value="ABC_TRANSPORTER_2"/>
    <property type="match status" value="1"/>
</dbReference>
<dbReference type="PANTHER" id="PTHR42798">
    <property type="entry name" value="LIPOPROTEIN-RELEASING SYSTEM ATP-BINDING PROTEIN LOLD"/>
    <property type="match status" value="1"/>
</dbReference>
<dbReference type="Gene3D" id="3.40.50.300">
    <property type="entry name" value="P-loop containing nucleotide triphosphate hydrolases"/>
    <property type="match status" value="1"/>
</dbReference>
<keyword evidence="2 4" id="KW-0067">ATP-binding</keyword>
<feature type="domain" description="ABC transporter" evidence="3">
    <location>
        <begin position="17"/>
        <end position="216"/>
    </location>
</feature>
<evidence type="ECO:0000256" key="1">
    <source>
        <dbReference type="ARBA" id="ARBA00022741"/>
    </source>
</evidence>
<dbReference type="PANTHER" id="PTHR42798:SF4">
    <property type="entry name" value="ABC TRANSPORTER DOMAIN-CONTAINING PROTEIN"/>
    <property type="match status" value="1"/>
</dbReference>
<name>A0ABN6SF40_9BIFI</name>
<evidence type="ECO:0000256" key="2">
    <source>
        <dbReference type="ARBA" id="ARBA00022840"/>
    </source>
</evidence>
<reference evidence="4 5" key="1">
    <citation type="journal article" date="2023" name="Microbiol. Spectr.">
        <title>Symbiosis of Carpenter Bees with Uncharacterized Lactic Acid Bacteria Showing NAD Auxotrophy.</title>
        <authorList>
            <person name="Kawasaki S."/>
            <person name="Ozawa K."/>
            <person name="Mori T."/>
            <person name="Yamamoto A."/>
            <person name="Ito M."/>
            <person name="Ohkuma M."/>
            <person name="Sakamoto M."/>
            <person name="Matsutani M."/>
        </authorList>
    </citation>
    <scope>NUCLEOTIDE SEQUENCE [LARGE SCALE GENOMIC DNA]</scope>
    <source>
        <strain evidence="4 5">Kim37-2</strain>
    </source>
</reference>